<accession>A0AAV0HCJ3</accession>
<protein>
    <submittedName>
        <fullName evidence="1">Uncharacterized protein</fullName>
    </submittedName>
</protein>
<organism evidence="1 2">
    <name type="scientific">Linum tenue</name>
    <dbReference type="NCBI Taxonomy" id="586396"/>
    <lineage>
        <taxon>Eukaryota</taxon>
        <taxon>Viridiplantae</taxon>
        <taxon>Streptophyta</taxon>
        <taxon>Embryophyta</taxon>
        <taxon>Tracheophyta</taxon>
        <taxon>Spermatophyta</taxon>
        <taxon>Magnoliopsida</taxon>
        <taxon>eudicotyledons</taxon>
        <taxon>Gunneridae</taxon>
        <taxon>Pentapetalae</taxon>
        <taxon>rosids</taxon>
        <taxon>fabids</taxon>
        <taxon>Malpighiales</taxon>
        <taxon>Linaceae</taxon>
        <taxon>Linum</taxon>
    </lineage>
</organism>
<comment type="caution">
    <text evidence="1">The sequence shown here is derived from an EMBL/GenBank/DDBJ whole genome shotgun (WGS) entry which is preliminary data.</text>
</comment>
<proteinExistence type="predicted"/>
<dbReference type="AlphaFoldDB" id="A0AAV0HCJ3"/>
<keyword evidence="2" id="KW-1185">Reference proteome</keyword>
<sequence length="261" mass="29524">DLVAAAALLNGSDGRRASRQWPAEIGIRWSRASISSQRRLVGGRELRLAADRGWLVAAELRSAASGDGDLGVARRWRSFHERRLFDFWDCDLAGLEPAEKFLAWALATAPSITDCLTQFINSRKGEELCLLLGDMIHTRSLLESGLVDRWGTKGYLSMKTLLRLLFVTMQLTMYHGFLPVEALISEWRSGDLVGRRQGLFKLHTSNGRCFSPSSDERCPMNSFNLSSLFKDNYLELAQTPYFFTFVFQVDLKTFSNWEDSP</sequence>
<evidence type="ECO:0000313" key="2">
    <source>
        <dbReference type="Proteomes" id="UP001154282"/>
    </source>
</evidence>
<reference evidence="1" key="1">
    <citation type="submission" date="2022-08" db="EMBL/GenBank/DDBJ databases">
        <authorList>
            <person name="Gutierrez-Valencia J."/>
        </authorList>
    </citation>
    <scope>NUCLEOTIDE SEQUENCE</scope>
</reference>
<dbReference type="Proteomes" id="UP001154282">
    <property type="component" value="Unassembled WGS sequence"/>
</dbReference>
<gene>
    <name evidence="1" type="ORF">LITE_LOCUS3715</name>
</gene>
<name>A0AAV0HCJ3_9ROSI</name>
<evidence type="ECO:0000313" key="1">
    <source>
        <dbReference type="EMBL" id="CAI0382796.1"/>
    </source>
</evidence>
<feature type="non-terminal residue" evidence="1">
    <location>
        <position position="1"/>
    </location>
</feature>
<dbReference type="EMBL" id="CAMGYJ010000002">
    <property type="protein sequence ID" value="CAI0382796.1"/>
    <property type="molecule type" value="Genomic_DNA"/>
</dbReference>